<protein>
    <submittedName>
        <fullName evidence="7">Alcohol dehydrogenase catalytic domain-containing protein</fullName>
    </submittedName>
</protein>
<dbReference type="Gene3D" id="3.90.180.10">
    <property type="entry name" value="Medium-chain alcohol dehydrogenases, catalytic domain"/>
    <property type="match status" value="1"/>
</dbReference>
<evidence type="ECO:0000259" key="6">
    <source>
        <dbReference type="Pfam" id="PF08240"/>
    </source>
</evidence>
<feature type="region of interest" description="Disordered" evidence="5">
    <location>
        <begin position="75"/>
        <end position="97"/>
    </location>
</feature>
<dbReference type="InterPro" id="IPR050129">
    <property type="entry name" value="Zn_alcohol_dh"/>
</dbReference>
<evidence type="ECO:0000256" key="3">
    <source>
        <dbReference type="ARBA" id="ARBA00022833"/>
    </source>
</evidence>
<accession>A0ABV3XEQ4</accession>
<evidence type="ECO:0000313" key="8">
    <source>
        <dbReference type="Proteomes" id="UP001560045"/>
    </source>
</evidence>
<dbReference type="SUPFAM" id="SSF50129">
    <property type="entry name" value="GroES-like"/>
    <property type="match status" value="1"/>
</dbReference>
<feature type="domain" description="Alcohol dehydrogenase-like N-terminal" evidence="6">
    <location>
        <begin position="2"/>
        <end position="75"/>
    </location>
</feature>
<name>A0ABV3XEQ4_9ACTN</name>
<dbReference type="EMBL" id="JBFNXQ010000023">
    <property type="protein sequence ID" value="MEX5718578.1"/>
    <property type="molecule type" value="Genomic_DNA"/>
</dbReference>
<reference evidence="7 8" key="1">
    <citation type="submission" date="2024-06" db="EMBL/GenBank/DDBJ databases">
        <title>Draft genome sequence of Geodermatophilus badlandi, a novel member of the Geodermatophilaceae isolated from badland sedimentary rocks in the Red desert, Wyoming, USA.</title>
        <authorList>
            <person name="Ben Tekaya S."/>
            <person name="Nouioui I."/>
            <person name="Flores G.M."/>
            <person name="Shaal M.N."/>
            <person name="Bredoire F."/>
            <person name="Basile F."/>
            <person name="Van Diepen L."/>
            <person name="Ward N.L."/>
        </authorList>
    </citation>
    <scope>NUCLEOTIDE SEQUENCE [LARGE SCALE GENOMIC DNA]</scope>
    <source>
        <strain evidence="7 8">WL48A</strain>
    </source>
</reference>
<organism evidence="7 8">
    <name type="scientific">Geodermatophilus maliterrae</name>
    <dbReference type="NCBI Taxonomy" id="3162531"/>
    <lineage>
        <taxon>Bacteria</taxon>
        <taxon>Bacillati</taxon>
        <taxon>Actinomycetota</taxon>
        <taxon>Actinomycetes</taxon>
        <taxon>Geodermatophilales</taxon>
        <taxon>Geodermatophilaceae</taxon>
        <taxon>Geodermatophilus</taxon>
    </lineage>
</organism>
<evidence type="ECO:0000256" key="1">
    <source>
        <dbReference type="ARBA" id="ARBA00001947"/>
    </source>
</evidence>
<dbReference type="Pfam" id="PF08240">
    <property type="entry name" value="ADH_N"/>
    <property type="match status" value="1"/>
</dbReference>
<evidence type="ECO:0000256" key="4">
    <source>
        <dbReference type="ARBA" id="ARBA00023002"/>
    </source>
</evidence>
<evidence type="ECO:0000256" key="5">
    <source>
        <dbReference type="SAM" id="MobiDB-lite"/>
    </source>
</evidence>
<dbReference type="InterPro" id="IPR002328">
    <property type="entry name" value="ADH_Zn_CS"/>
</dbReference>
<comment type="caution">
    <text evidence="7">The sequence shown here is derived from an EMBL/GenBank/DDBJ whole genome shotgun (WGS) entry which is preliminary data.</text>
</comment>
<dbReference type="PANTHER" id="PTHR43401">
    <property type="entry name" value="L-THREONINE 3-DEHYDROGENASE"/>
    <property type="match status" value="1"/>
</dbReference>
<dbReference type="PANTHER" id="PTHR43401:SF5">
    <property type="entry name" value="ALCOHOL DEHYDROGENASE-RELATED"/>
    <property type="match status" value="1"/>
</dbReference>
<dbReference type="Proteomes" id="UP001560045">
    <property type="component" value="Unassembled WGS sequence"/>
</dbReference>
<keyword evidence="2" id="KW-0479">Metal-binding</keyword>
<gene>
    <name evidence="7" type="ORF">ABQ292_09405</name>
</gene>
<dbReference type="PROSITE" id="PS00059">
    <property type="entry name" value="ADH_ZINC"/>
    <property type="match status" value="1"/>
</dbReference>
<keyword evidence="3" id="KW-0862">Zinc</keyword>
<keyword evidence="4" id="KW-0560">Oxidoreductase</keyword>
<evidence type="ECO:0000313" key="7">
    <source>
        <dbReference type="EMBL" id="MEX5718578.1"/>
    </source>
</evidence>
<dbReference type="InterPro" id="IPR013154">
    <property type="entry name" value="ADH-like_N"/>
</dbReference>
<keyword evidence="8" id="KW-1185">Reference proteome</keyword>
<proteinExistence type="predicted"/>
<sequence>MTAAGLCHSDWFVMDLPAENYAYGLPLTLGHEGAGVVDALGDGVTGVAVGDAVAVYGPWGCGLCHACARVRRTTARGRPRSASSLPGWAPRVRWPST</sequence>
<evidence type="ECO:0000256" key="2">
    <source>
        <dbReference type="ARBA" id="ARBA00022723"/>
    </source>
</evidence>
<comment type="cofactor">
    <cofactor evidence="1">
        <name>Zn(2+)</name>
        <dbReference type="ChEBI" id="CHEBI:29105"/>
    </cofactor>
</comment>
<dbReference type="InterPro" id="IPR011032">
    <property type="entry name" value="GroES-like_sf"/>
</dbReference>
<dbReference type="RefSeq" id="WP_369205574.1">
    <property type="nucleotide sequence ID" value="NZ_JBFNXQ010000023.1"/>
</dbReference>